<name>A0A7J6VK05_THATH</name>
<evidence type="ECO:0000256" key="1">
    <source>
        <dbReference type="RuleBase" id="RU367138"/>
    </source>
</evidence>
<reference evidence="2 3" key="1">
    <citation type="submission" date="2020-06" db="EMBL/GenBank/DDBJ databases">
        <title>Transcriptomic and genomic resources for Thalictrum thalictroides and T. hernandezii: Facilitating candidate gene discovery in an emerging model plant lineage.</title>
        <authorList>
            <person name="Arias T."/>
            <person name="Riano-Pachon D.M."/>
            <person name="Di Stilio V.S."/>
        </authorList>
    </citation>
    <scope>NUCLEOTIDE SEQUENCE [LARGE SCALE GENOMIC DNA]</scope>
    <source>
        <strain evidence="3">cv. WT478/WT964</strain>
        <tissue evidence="2">Leaves</tissue>
    </source>
</reference>
<dbReference type="EC" id="2.-.-.-" evidence="1"/>
<comment type="function">
    <text evidence="1">Ethanolamine phosphate transferase involved in glycosylphosphatidylinositol-anchor biosynthesis. Transfers ethanolamine phosphate to the first alpha-1,4-linked mannose of the glycosylphosphatidylinositol precursor of GPI-anchor.</text>
</comment>
<comment type="subcellular location">
    <subcellularLocation>
        <location evidence="1">Endoplasmic reticulum membrane</location>
        <topology evidence="1">Multi-pass membrane protein</topology>
    </subcellularLocation>
</comment>
<comment type="caution">
    <text evidence="2">The sequence shown here is derived from an EMBL/GenBank/DDBJ whole genome shotgun (WGS) entry which is preliminary data.</text>
</comment>
<protein>
    <recommendedName>
        <fullName evidence="1">GPI ethanolamine phosphate transferase 1</fullName>
        <ecNumber evidence="1">2.-.-.-</ecNumber>
    </recommendedName>
</protein>
<accession>A0A7J6VK05</accession>
<keyword evidence="1" id="KW-0256">Endoplasmic reticulum</keyword>
<comment type="similarity">
    <text evidence="1">Belongs to the PIGG/PIGN/PIGO family. PIGN subfamily.</text>
</comment>
<evidence type="ECO:0000313" key="2">
    <source>
        <dbReference type="EMBL" id="KAF5184938.1"/>
    </source>
</evidence>
<dbReference type="EMBL" id="JABWDY010031382">
    <property type="protein sequence ID" value="KAF5184938.1"/>
    <property type="molecule type" value="Genomic_DNA"/>
</dbReference>
<dbReference type="PANTHER" id="PTHR12250:SF0">
    <property type="entry name" value="GPI ETHANOLAMINE PHOSPHATE TRANSFERASE 1"/>
    <property type="match status" value="1"/>
</dbReference>
<proteinExistence type="inferred from homology"/>
<dbReference type="OrthoDB" id="2748310at2759"/>
<comment type="pathway">
    <text evidence="1">Glycolipid biosynthesis; glycosylphosphatidylinositol-anchor biosynthesis.</text>
</comment>
<keyword evidence="1" id="KW-0337">GPI-anchor biosynthesis</keyword>
<dbReference type="GO" id="GO:0005789">
    <property type="term" value="C:endoplasmic reticulum membrane"/>
    <property type="evidence" value="ECO:0007669"/>
    <property type="project" value="UniProtKB-SubCell"/>
</dbReference>
<keyword evidence="1 2" id="KW-0808">Transferase</keyword>
<dbReference type="Proteomes" id="UP000554482">
    <property type="component" value="Unassembled WGS sequence"/>
</dbReference>
<dbReference type="UniPathway" id="UPA00196"/>
<dbReference type="InterPro" id="IPR007070">
    <property type="entry name" value="GPI_EtnP_transferase_1"/>
</dbReference>
<dbReference type="PANTHER" id="PTHR12250">
    <property type="entry name" value="PHOSPHATIDYLINOSITOL GLYCAN, CLASS N"/>
    <property type="match status" value="1"/>
</dbReference>
<dbReference type="GO" id="GO:0006506">
    <property type="term" value="P:GPI anchor biosynthetic process"/>
    <property type="evidence" value="ECO:0007669"/>
    <property type="project" value="UniProtKB-UniPathway"/>
</dbReference>
<dbReference type="AlphaFoldDB" id="A0A7J6VK05"/>
<keyword evidence="3" id="KW-1185">Reference proteome</keyword>
<dbReference type="GO" id="GO:0051377">
    <property type="term" value="F:mannose-ethanolamine phosphotransferase activity"/>
    <property type="evidence" value="ECO:0007669"/>
    <property type="project" value="UniProtKB-UniRule"/>
</dbReference>
<sequence length="118" mass="13095">MLSIFDIYFKSPIVHGMDPVPPRFKQPPTKRLVLLVWSLGVSHARPPTESRLGHVDIIAGFYEDPSAVTKGWFFTQDCNVTNITNGLTGCQEEHLRPVNISGYAMLNILIAKSSVVLS</sequence>
<gene>
    <name evidence="2" type="ORF">FRX31_025475</name>
</gene>
<evidence type="ECO:0000313" key="3">
    <source>
        <dbReference type="Proteomes" id="UP000554482"/>
    </source>
</evidence>
<organism evidence="2 3">
    <name type="scientific">Thalictrum thalictroides</name>
    <name type="common">Rue-anemone</name>
    <name type="synonym">Anemone thalictroides</name>
    <dbReference type="NCBI Taxonomy" id="46969"/>
    <lineage>
        <taxon>Eukaryota</taxon>
        <taxon>Viridiplantae</taxon>
        <taxon>Streptophyta</taxon>
        <taxon>Embryophyta</taxon>
        <taxon>Tracheophyta</taxon>
        <taxon>Spermatophyta</taxon>
        <taxon>Magnoliopsida</taxon>
        <taxon>Ranunculales</taxon>
        <taxon>Ranunculaceae</taxon>
        <taxon>Thalictroideae</taxon>
        <taxon>Thalictrum</taxon>
    </lineage>
</organism>